<dbReference type="InParanoid" id="A0A369JJT9"/>
<feature type="transmembrane region" description="Helical" evidence="1">
    <location>
        <begin position="242"/>
        <end position="265"/>
    </location>
</feature>
<feature type="transmembrane region" description="Helical" evidence="1">
    <location>
        <begin position="33"/>
        <end position="53"/>
    </location>
</feature>
<name>A0A369JJT9_HYPMA</name>
<reference evidence="2" key="1">
    <citation type="submission" date="2018-04" db="EMBL/GenBank/DDBJ databases">
        <title>Whole genome sequencing of Hypsizygus marmoreus.</title>
        <authorList>
            <person name="Choi I.-G."/>
            <person name="Min B."/>
            <person name="Kim J.-G."/>
            <person name="Kim S."/>
            <person name="Oh Y.-L."/>
            <person name="Kong W.-S."/>
            <person name="Park H."/>
            <person name="Jeong J."/>
            <person name="Song E.-S."/>
        </authorList>
    </citation>
    <scope>NUCLEOTIDE SEQUENCE [LARGE SCALE GENOMIC DNA]</scope>
    <source>
        <strain evidence="2">51987-8</strain>
    </source>
</reference>
<dbReference type="AlphaFoldDB" id="A0A369JJT9"/>
<dbReference type="EMBL" id="LUEZ02000054">
    <property type="protein sequence ID" value="RDB21602.1"/>
    <property type="molecule type" value="Genomic_DNA"/>
</dbReference>
<keyword evidence="3" id="KW-1185">Reference proteome</keyword>
<organism evidence="2 3">
    <name type="scientific">Hypsizygus marmoreus</name>
    <name type="common">White beech mushroom</name>
    <name type="synonym">Agaricus marmoreus</name>
    <dbReference type="NCBI Taxonomy" id="39966"/>
    <lineage>
        <taxon>Eukaryota</taxon>
        <taxon>Fungi</taxon>
        <taxon>Dikarya</taxon>
        <taxon>Basidiomycota</taxon>
        <taxon>Agaricomycotina</taxon>
        <taxon>Agaricomycetes</taxon>
        <taxon>Agaricomycetidae</taxon>
        <taxon>Agaricales</taxon>
        <taxon>Tricholomatineae</taxon>
        <taxon>Lyophyllaceae</taxon>
        <taxon>Hypsizygus</taxon>
    </lineage>
</organism>
<feature type="transmembrane region" description="Helical" evidence="1">
    <location>
        <begin position="109"/>
        <end position="132"/>
    </location>
</feature>
<evidence type="ECO:0000313" key="3">
    <source>
        <dbReference type="Proteomes" id="UP000076154"/>
    </source>
</evidence>
<keyword evidence="1" id="KW-0472">Membrane</keyword>
<feature type="transmembrane region" description="Helical" evidence="1">
    <location>
        <begin position="200"/>
        <end position="222"/>
    </location>
</feature>
<dbReference type="OrthoDB" id="3357408at2759"/>
<sequence length="327" mass="36345">MLGMFLVTFVGCLRVLLLSDVHKLKAPNSINYVMLIPAILMFIFASLDVAFGLQHNIEAFIYFQGDPIEEFNNNSNWLVVMKMVNYVAQTFIGDAILLYRCWIVYGRNWLIVILPGLMWIAETVCGGMTAYIEANLKNDAALVNAKSLVPFITSMLTLTLATNLIVTSLIVWRIWSTQVAAKFKATISSEKSPLSRAMRILVESGLMYTLSIVVLFGLYMASNNGQFGVSNSMRTPSTVQSFPPNSLIFIYQVVQIIGITFNLIITRVDTREGPVQPMSRPQFLSGSNIVGTLPLHSVHVHTIISQYPDCNRSVASVSTSTPSNTWK</sequence>
<evidence type="ECO:0000313" key="2">
    <source>
        <dbReference type="EMBL" id="RDB21602.1"/>
    </source>
</evidence>
<accession>A0A369JJT9</accession>
<protein>
    <submittedName>
        <fullName evidence="2">Uncharacterized protein</fullName>
    </submittedName>
</protein>
<evidence type="ECO:0000256" key="1">
    <source>
        <dbReference type="SAM" id="Phobius"/>
    </source>
</evidence>
<dbReference type="Proteomes" id="UP000076154">
    <property type="component" value="Unassembled WGS sequence"/>
</dbReference>
<comment type="caution">
    <text evidence="2">The sequence shown here is derived from an EMBL/GenBank/DDBJ whole genome shotgun (WGS) entry which is preliminary data.</text>
</comment>
<gene>
    <name evidence="2" type="ORF">Hypma_011203</name>
</gene>
<keyword evidence="1" id="KW-0812">Transmembrane</keyword>
<feature type="transmembrane region" description="Helical" evidence="1">
    <location>
        <begin position="152"/>
        <end position="175"/>
    </location>
</feature>
<keyword evidence="1" id="KW-1133">Transmembrane helix</keyword>
<proteinExistence type="predicted"/>